<proteinExistence type="predicted"/>
<dbReference type="EMBL" id="MU004197">
    <property type="protein sequence ID" value="KAF2490214.1"/>
    <property type="molecule type" value="Genomic_DNA"/>
</dbReference>
<accession>A0A6A6QDT4</accession>
<sequence length="216" mass="24499">MDSLTSLTIRLRQQPGQRGYAQSITLGLLRECLRWHPNLVTFRLGFHRNDTYPVSLHSEYMPPSVWRKKLQIRGPADENTTMPKLESLLLVGISMIPAEFLAFLSPLTSSLKVLELELVGLIGIGSWVSTLPQLREWTQASALERLSIRGSLLERKGINDVTYPLRGSRIKDGETAGLDRRVIEYLMHAGEFPLASACDERDSRPYESLGKRKRLR</sequence>
<protein>
    <submittedName>
        <fullName evidence="1">Uncharacterized protein</fullName>
    </submittedName>
</protein>
<organism evidence="1 2">
    <name type="scientific">Lophium mytilinum</name>
    <dbReference type="NCBI Taxonomy" id="390894"/>
    <lineage>
        <taxon>Eukaryota</taxon>
        <taxon>Fungi</taxon>
        <taxon>Dikarya</taxon>
        <taxon>Ascomycota</taxon>
        <taxon>Pezizomycotina</taxon>
        <taxon>Dothideomycetes</taxon>
        <taxon>Pleosporomycetidae</taxon>
        <taxon>Mytilinidiales</taxon>
        <taxon>Mytilinidiaceae</taxon>
        <taxon>Lophium</taxon>
    </lineage>
</organism>
<name>A0A6A6QDT4_9PEZI</name>
<reference evidence="1" key="1">
    <citation type="journal article" date="2020" name="Stud. Mycol.">
        <title>101 Dothideomycetes genomes: a test case for predicting lifestyles and emergence of pathogens.</title>
        <authorList>
            <person name="Haridas S."/>
            <person name="Albert R."/>
            <person name="Binder M."/>
            <person name="Bloem J."/>
            <person name="Labutti K."/>
            <person name="Salamov A."/>
            <person name="Andreopoulos B."/>
            <person name="Baker S."/>
            <person name="Barry K."/>
            <person name="Bills G."/>
            <person name="Bluhm B."/>
            <person name="Cannon C."/>
            <person name="Castanera R."/>
            <person name="Culley D."/>
            <person name="Daum C."/>
            <person name="Ezra D."/>
            <person name="Gonzalez J."/>
            <person name="Henrissat B."/>
            <person name="Kuo A."/>
            <person name="Liang C."/>
            <person name="Lipzen A."/>
            <person name="Lutzoni F."/>
            <person name="Magnuson J."/>
            <person name="Mondo S."/>
            <person name="Nolan M."/>
            <person name="Ohm R."/>
            <person name="Pangilinan J."/>
            <person name="Park H.-J."/>
            <person name="Ramirez L."/>
            <person name="Alfaro M."/>
            <person name="Sun H."/>
            <person name="Tritt A."/>
            <person name="Yoshinaga Y."/>
            <person name="Zwiers L.-H."/>
            <person name="Turgeon B."/>
            <person name="Goodwin S."/>
            <person name="Spatafora J."/>
            <person name="Crous P."/>
            <person name="Grigoriev I."/>
        </authorList>
    </citation>
    <scope>NUCLEOTIDE SEQUENCE</scope>
    <source>
        <strain evidence="1">CBS 269.34</strain>
    </source>
</reference>
<gene>
    <name evidence="1" type="ORF">BU16DRAFT_530762</name>
</gene>
<evidence type="ECO:0000313" key="2">
    <source>
        <dbReference type="Proteomes" id="UP000799750"/>
    </source>
</evidence>
<keyword evidence="2" id="KW-1185">Reference proteome</keyword>
<dbReference type="Proteomes" id="UP000799750">
    <property type="component" value="Unassembled WGS sequence"/>
</dbReference>
<dbReference type="AlphaFoldDB" id="A0A6A6QDT4"/>
<evidence type="ECO:0000313" key="1">
    <source>
        <dbReference type="EMBL" id="KAF2490214.1"/>
    </source>
</evidence>